<dbReference type="Gene3D" id="2.40.37.20">
    <property type="entry name" value="D-serine dehydratase-like domain"/>
    <property type="match status" value="1"/>
</dbReference>
<keyword evidence="2" id="KW-0456">Lyase</keyword>
<dbReference type="InterPro" id="IPR001608">
    <property type="entry name" value="Ala_racemase_N"/>
</dbReference>
<dbReference type="PANTHER" id="PTHR28004">
    <property type="entry name" value="ZGC:162816-RELATED"/>
    <property type="match status" value="1"/>
</dbReference>
<comment type="similarity">
    <text evidence="1">Belongs to the DSD1 family.</text>
</comment>
<dbReference type="Gene3D" id="3.20.20.10">
    <property type="entry name" value="Alanine racemase"/>
    <property type="match status" value="1"/>
</dbReference>
<proteinExistence type="inferred from homology"/>
<dbReference type="RefSeq" id="WP_265767093.1">
    <property type="nucleotide sequence ID" value="NZ_JAGGJA010000011.1"/>
</dbReference>
<dbReference type="EC" id="5.1.1.1" evidence="4"/>
<dbReference type="SMART" id="SM01119">
    <property type="entry name" value="D-ser_dehydrat"/>
    <property type="match status" value="1"/>
</dbReference>
<accession>A0ABT3PR45</accession>
<dbReference type="SUPFAM" id="SSF51419">
    <property type="entry name" value="PLP-binding barrel"/>
    <property type="match status" value="1"/>
</dbReference>
<protein>
    <submittedName>
        <fullName evidence="4">Alanine racemase</fullName>
        <ecNumber evidence="4">5.1.1.1</ecNumber>
    </submittedName>
</protein>
<dbReference type="InterPro" id="IPR042208">
    <property type="entry name" value="D-ser_dehydrat-like_sf"/>
</dbReference>
<comment type="caution">
    <text evidence="4">The sequence shown here is derived from an EMBL/GenBank/DDBJ whole genome shotgun (WGS) entry which is preliminary data.</text>
</comment>
<gene>
    <name evidence="4" type="ORF">J6I44_15675</name>
</gene>
<reference evidence="4 5" key="1">
    <citation type="submission" date="2021-03" db="EMBL/GenBank/DDBJ databases">
        <title>Aliifodinibius sp. nov., a new bacterium isolated from saline soil.</title>
        <authorList>
            <person name="Galisteo C."/>
            <person name="De La Haba R."/>
            <person name="Sanchez-Porro C."/>
            <person name="Ventosa A."/>
        </authorList>
    </citation>
    <scope>NUCLEOTIDE SEQUENCE [LARGE SCALE GENOMIC DNA]</scope>
    <source>
        <strain evidence="4 5">1BSP15-2V2</strain>
    </source>
</reference>
<evidence type="ECO:0000256" key="2">
    <source>
        <dbReference type="ARBA" id="ARBA00023239"/>
    </source>
</evidence>
<dbReference type="Pfam" id="PF14031">
    <property type="entry name" value="D-ser_dehydrat"/>
    <property type="match status" value="1"/>
</dbReference>
<keyword evidence="5" id="KW-1185">Reference proteome</keyword>
<dbReference type="InterPro" id="IPR051466">
    <property type="entry name" value="D-amino_acid_metab_enzyme"/>
</dbReference>
<dbReference type="InterPro" id="IPR029066">
    <property type="entry name" value="PLP-binding_barrel"/>
</dbReference>
<dbReference type="Proteomes" id="UP001207918">
    <property type="component" value="Unassembled WGS sequence"/>
</dbReference>
<dbReference type="Pfam" id="PF01168">
    <property type="entry name" value="Ala_racemase_N"/>
    <property type="match status" value="1"/>
</dbReference>
<name>A0ABT3PR45_9BACT</name>
<evidence type="ECO:0000259" key="3">
    <source>
        <dbReference type="SMART" id="SM01119"/>
    </source>
</evidence>
<evidence type="ECO:0000256" key="1">
    <source>
        <dbReference type="ARBA" id="ARBA00005323"/>
    </source>
</evidence>
<organism evidence="4 5">
    <name type="scientific">Fodinibius salsisoli</name>
    <dbReference type="NCBI Taxonomy" id="2820877"/>
    <lineage>
        <taxon>Bacteria</taxon>
        <taxon>Pseudomonadati</taxon>
        <taxon>Balneolota</taxon>
        <taxon>Balneolia</taxon>
        <taxon>Balneolales</taxon>
        <taxon>Balneolaceae</taxon>
        <taxon>Fodinibius</taxon>
    </lineage>
</organism>
<dbReference type="EMBL" id="JAGGJA010000011">
    <property type="protein sequence ID" value="MCW9708306.1"/>
    <property type="molecule type" value="Genomic_DNA"/>
</dbReference>
<evidence type="ECO:0000313" key="4">
    <source>
        <dbReference type="EMBL" id="MCW9708306.1"/>
    </source>
</evidence>
<sequence>MIQITEPTLLLNEDICRANIQRMVEKAQHHSLQFKPHMKTHQSADIGEWLREAGVEAITVSSVTMASFFAQQGWSDITIAFPCNLREVEAINQLAEEVDLTLLVNAPETAQRLQKELASPVSVYIELDTGSERTGLPTTNITGIEKLIAIFEDSDVLQWKGFYSHPGHSYSARSVEDIRRIHQSVLDRINTLKSALNMNADVYEICIGDTPCCSKGTDFSGIDAISPGNFVFYDLMQAQIGSCASSDIATAVACPIVDRYPDRRQIAIYGGAIHFSKESIEMDGIAHYGLVAKPADQGWSKLDKGTYLAGLSQEHGIVQCSPASFEQFQIGDVVTVLPVHSCLTAQLLGEYQLPSGQKISQF</sequence>
<keyword evidence="4" id="KW-0413">Isomerase</keyword>
<dbReference type="PANTHER" id="PTHR28004:SF2">
    <property type="entry name" value="D-SERINE DEHYDRATASE"/>
    <property type="match status" value="1"/>
</dbReference>
<feature type="domain" description="D-serine dehydratase-like" evidence="3">
    <location>
        <begin position="249"/>
        <end position="355"/>
    </location>
</feature>
<evidence type="ECO:0000313" key="5">
    <source>
        <dbReference type="Proteomes" id="UP001207918"/>
    </source>
</evidence>
<dbReference type="InterPro" id="IPR026956">
    <property type="entry name" value="D-ser_dehydrat-like_dom"/>
</dbReference>
<dbReference type="GO" id="GO:0008784">
    <property type="term" value="F:alanine racemase activity"/>
    <property type="evidence" value="ECO:0007669"/>
    <property type="project" value="UniProtKB-EC"/>
</dbReference>